<organism evidence="4 5">
    <name type="scientific">Phenylobacterium hankyongense</name>
    <dbReference type="NCBI Taxonomy" id="1813876"/>
    <lineage>
        <taxon>Bacteria</taxon>
        <taxon>Pseudomonadati</taxon>
        <taxon>Pseudomonadota</taxon>
        <taxon>Alphaproteobacteria</taxon>
        <taxon>Caulobacterales</taxon>
        <taxon>Caulobacteraceae</taxon>
        <taxon>Phenylobacterium</taxon>
    </lineage>
</organism>
<dbReference type="InterPro" id="IPR005074">
    <property type="entry name" value="Peptidase_C39"/>
</dbReference>
<keyword evidence="5" id="KW-1185">Reference proteome</keyword>
<evidence type="ECO:0000259" key="3">
    <source>
        <dbReference type="PROSITE" id="PS50990"/>
    </source>
</evidence>
<dbReference type="GO" id="GO:0008233">
    <property type="term" value="F:peptidase activity"/>
    <property type="evidence" value="ECO:0007669"/>
    <property type="project" value="InterPro"/>
</dbReference>
<dbReference type="OrthoDB" id="13401at2"/>
<dbReference type="PROSITE" id="PS50990">
    <property type="entry name" value="PEPTIDASE_C39"/>
    <property type="match status" value="1"/>
</dbReference>
<sequence length="239" mass="25044">MPRPISGAGSLAWAGAAALLAFGAAPPGGAAPIAPSAEPRPDTGSRPDAKPVRSLLELRDDRLVRQHWDLSCGAAAIATLMTYQLGDPVSERQAALGMLRTGDVRLVRARLGFSLLDLKRFAASRGFAAAGYADLSLDELLAMAPAVAPIRVRGFGHFVVVRGRRGDRLLLGDPAFGNRTMSVEGFMRVWTSRIGFVVAPPDDPHPPNRMGAPPELFLAPSGPALRAADAALRTVGGPS</sequence>
<feature type="chain" id="PRO_5016276308" evidence="2">
    <location>
        <begin position="31"/>
        <end position="239"/>
    </location>
</feature>
<evidence type="ECO:0000256" key="1">
    <source>
        <dbReference type="SAM" id="MobiDB-lite"/>
    </source>
</evidence>
<evidence type="ECO:0000313" key="5">
    <source>
        <dbReference type="Proteomes" id="UP000249842"/>
    </source>
</evidence>
<dbReference type="GO" id="GO:0005524">
    <property type="term" value="F:ATP binding"/>
    <property type="evidence" value="ECO:0007669"/>
    <property type="project" value="InterPro"/>
</dbReference>
<comment type="caution">
    <text evidence="4">The sequence shown here is derived from an EMBL/GenBank/DDBJ whole genome shotgun (WGS) entry which is preliminary data.</text>
</comment>
<feature type="region of interest" description="Disordered" evidence="1">
    <location>
        <begin position="30"/>
        <end position="52"/>
    </location>
</feature>
<reference evidence="5" key="1">
    <citation type="submission" date="2018-05" db="EMBL/GenBank/DDBJ databases">
        <authorList>
            <person name="Li X."/>
        </authorList>
    </citation>
    <scope>NUCLEOTIDE SEQUENCE [LARGE SCALE GENOMIC DNA]</scope>
    <source>
        <strain evidence="5">HKS-05</strain>
    </source>
</reference>
<feature type="compositionally biased region" description="Basic and acidic residues" evidence="1">
    <location>
        <begin position="39"/>
        <end position="52"/>
    </location>
</feature>
<gene>
    <name evidence="4" type="ORF">DJ021_10440</name>
</gene>
<dbReference type="Proteomes" id="UP000249842">
    <property type="component" value="Unassembled WGS sequence"/>
</dbReference>
<dbReference type="RefSeq" id="WP_111457482.1">
    <property type="nucleotide sequence ID" value="NZ_QFYP01000001.1"/>
</dbReference>
<dbReference type="GO" id="GO:0016020">
    <property type="term" value="C:membrane"/>
    <property type="evidence" value="ECO:0007669"/>
    <property type="project" value="InterPro"/>
</dbReference>
<dbReference type="GO" id="GO:0006508">
    <property type="term" value="P:proteolysis"/>
    <property type="evidence" value="ECO:0007669"/>
    <property type="project" value="InterPro"/>
</dbReference>
<evidence type="ECO:0000256" key="2">
    <source>
        <dbReference type="SAM" id="SignalP"/>
    </source>
</evidence>
<feature type="domain" description="Peptidase C39" evidence="3">
    <location>
        <begin position="66"/>
        <end position="197"/>
    </location>
</feature>
<dbReference type="CDD" id="cd02423">
    <property type="entry name" value="Peptidase_C39G"/>
    <property type="match status" value="1"/>
</dbReference>
<accession>A0A328AZW1</accession>
<dbReference type="EMBL" id="QFYP01000001">
    <property type="protein sequence ID" value="RAK60189.1"/>
    <property type="molecule type" value="Genomic_DNA"/>
</dbReference>
<protein>
    <submittedName>
        <fullName evidence="4">Peptidase C39</fullName>
    </submittedName>
</protein>
<dbReference type="Gene3D" id="3.90.70.10">
    <property type="entry name" value="Cysteine proteinases"/>
    <property type="match status" value="1"/>
</dbReference>
<keyword evidence="2" id="KW-0732">Signal</keyword>
<proteinExistence type="predicted"/>
<dbReference type="Pfam" id="PF03412">
    <property type="entry name" value="Peptidase_C39"/>
    <property type="match status" value="1"/>
</dbReference>
<feature type="signal peptide" evidence="2">
    <location>
        <begin position="1"/>
        <end position="30"/>
    </location>
</feature>
<dbReference type="AlphaFoldDB" id="A0A328AZW1"/>
<evidence type="ECO:0000313" key="4">
    <source>
        <dbReference type="EMBL" id="RAK60189.1"/>
    </source>
</evidence>
<name>A0A328AZW1_9CAUL</name>